<keyword evidence="2" id="KW-1185">Reference proteome</keyword>
<proteinExistence type="predicted"/>
<protein>
    <submittedName>
        <fullName evidence="1">Uncharacterized protein</fullName>
    </submittedName>
</protein>
<gene>
    <name evidence="1" type="ORF">FJV41_18190</name>
</gene>
<dbReference type="OrthoDB" id="5242130at2"/>
<reference evidence="1 2" key="1">
    <citation type="submission" date="2019-06" db="EMBL/GenBank/DDBJ databases">
        <authorList>
            <person name="Livingstone P."/>
            <person name="Whitworth D."/>
        </authorList>
    </citation>
    <scope>NUCLEOTIDE SEQUENCE [LARGE SCALE GENOMIC DNA]</scope>
    <source>
        <strain evidence="1 2">AM401</strain>
    </source>
</reference>
<accession>A0A540WZZ8</accession>
<dbReference type="Proteomes" id="UP000315369">
    <property type="component" value="Unassembled WGS sequence"/>
</dbReference>
<comment type="caution">
    <text evidence="1">The sequence shown here is derived from an EMBL/GenBank/DDBJ whole genome shotgun (WGS) entry which is preliminary data.</text>
</comment>
<sequence length="312" mass="32974">MDPPRLQVELWRTDGSAEGTTQLVNLGVLSTLSPSYVRTSSAHLFFLSSPEHGTALWRTNGTSGGTVFVKRLDANVVPVVDVGITEDGSTGLFTLRDGVNTEVWKSDGTASGTVRLESFGREMRMLGSLGAHVYLTNADPVTQRMGLYRVAQAGGGKATVTVLENPYADQEAAFPSLQSFTRSGGKLYFAVAISTPGPAYRVVKLWVTDGTATQTRSMPGSLSVSDEFSSSVHPIDGGGVIFAGADSAGSYTNPWVSYGTNATTAEVTATPSLVTSSPERFARVGGSIYFTAMDDTGWYQLWAAPANVSCTP</sequence>
<dbReference type="AlphaFoldDB" id="A0A540WZZ8"/>
<organism evidence="1 2">
    <name type="scientific">Myxococcus llanfairpwllgwyngyllgogerychwyrndrobwllllantysiliogogogochensis</name>
    <dbReference type="NCBI Taxonomy" id="2590453"/>
    <lineage>
        <taxon>Bacteria</taxon>
        <taxon>Pseudomonadati</taxon>
        <taxon>Myxococcota</taxon>
        <taxon>Myxococcia</taxon>
        <taxon>Myxococcales</taxon>
        <taxon>Cystobacterineae</taxon>
        <taxon>Myxococcaceae</taxon>
        <taxon>Myxococcus</taxon>
    </lineage>
</organism>
<evidence type="ECO:0000313" key="1">
    <source>
        <dbReference type="EMBL" id="TQF14513.1"/>
    </source>
</evidence>
<evidence type="ECO:0000313" key="2">
    <source>
        <dbReference type="Proteomes" id="UP000315369"/>
    </source>
</evidence>
<name>A0A540WZZ8_9BACT</name>
<dbReference type="RefSeq" id="WP_141643773.1">
    <property type="nucleotide sequence ID" value="NZ_VIFM01000066.1"/>
</dbReference>
<dbReference type="EMBL" id="VIFM01000066">
    <property type="protein sequence ID" value="TQF14513.1"/>
    <property type="molecule type" value="Genomic_DNA"/>
</dbReference>